<dbReference type="GO" id="GO:0016740">
    <property type="term" value="F:transferase activity"/>
    <property type="evidence" value="ECO:0007669"/>
    <property type="project" value="UniProtKB-KW"/>
</dbReference>
<dbReference type="InterPro" id="IPR014729">
    <property type="entry name" value="Rossmann-like_a/b/a_fold"/>
</dbReference>
<organism evidence="4 5">
    <name type="scientific">Candidatus Protoclostridium stercorigallinarum</name>
    <dbReference type="NCBI Taxonomy" id="2838741"/>
    <lineage>
        <taxon>Bacteria</taxon>
        <taxon>Bacillati</taxon>
        <taxon>Bacillota</taxon>
        <taxon>Clostridia</taxon>
        <taxon>Candidatus Protoclostridium</taxon>
    </lineage>
</organism>
<dbReference type="AlphaFoldDB" id="A0A9D1PZS2"/>
<evidence type="ECO:0000313" key="4">
    <source>
        <dbReference type="EMBL" id="HIW02081.1"/>
    </source>
</evidence>
<dbReference type="Pfam" id="PF01171">
    <property type="entry name" value="ATP_bind_3"/>
    <property type="match status" value="1"/>
</dbReference>
<feature type="binding site" evidence="2">
    <location>
        <position position="58"/>
    </location>
    <ligand>
        <name>ATP</name>
        <dbReference type="ChEBI" id="CHEBI:30616"/>
    </ligand>
</feature>
<dbReference type="Gene3D" id="3.40.50.620">
    <property type="entry name" value="HUPs"/>
    <property type="match status" value="1"/>
</dbReference>
<gene>
    <name evidence="4" type="ORF">H9892_01935</name>
</gene>
<dbReference type="EMBL" id="DXHS01000032">
    <property type="protein sequence ID" value="HIW02081.1"/>
    <property type="molecule type" value="Genomic_DNA"/>
</dbReference>
<name>A0A9D1PZS2_9FIRM</name>
<reference evidence="4" key="2">
    <citation type="submission" date="2021-04" db="EMBL/GenBank/DDBJ databases">
        <authorList>
            <person name="Gilroy R."/>
        </authorList>
    </citation>
    <scope>NUCLEOTIDE SEQUENCE</scope>
    <source>
        <strain evidence="4">12435</strain>
    </source>
</reference>
<keyword evidence="1" id="KW-0808">Transferase</keyword>
<protein>
    <submittedName>
        <fullName evidence="4">tRNA 2-thiocytidine(32) synthetase TtcA</fullName>
    </submittedName>
</protein>
<dbReference type="InterPro" id="IPR035107">
    <property type="entry name" value="tRNA_thiolation_TtcA_Ctu1"/>
</dbReference>
<evidence type="ECO:0000259" key="3">
    <source>
        <dbReference type="Pfam" id="PF01171"/>
    </source>
</evidence>
<dbReference type="CDD" id="cd24138">
    <property type="entry name" value="TtcA-like"/>
    <property type="match status" value="1"/>
</dbReference>
<dbReference type="PIRSF" id="PIRSF004976">
    <property type="entry name" value="ATPase_YdaO"/>
    <property type="match status" value="1"/>
</dbReference>
<keyword evidence="2" id="KW-0547">Nucleotide-binding</keyword>
<keyword evidence="2" id="KW-0067">ATP-binding</keyword>
<dbReference type="PANTHER" id="PTHR43686:SF1">
    <property type="entry name" value="AMINOTRAN_5 DOMAIN-CONTAINING PROTEIN"/>
    <property type="match status" value="1"/>
</dbReference>
<comment type="caution">
    <text evidence="4">The sequence shown here is derived from an EMBL/GenBank/DDBJ whole genome shotgun (WGS) entry which is preliminary data.</text>
</comment>
<accession>A0A9D1PZS2</accession>
<feature type="binding site" evidence="2">
    <location>
        <begin position="27"/>
        <end position="29"/>
    </location>
    <ligand>
        <name>ATP</name>
        <dbReference type="ChEBI" id="CHEBI:30616"/>
    </ligand>
</feature>
<dbReference type="GO" id="GO:0005524">
    <property type="term" value="F:ATP binding"/>
    <property type="evidence" value="ECO:0007669"/>
    <property type="project" value="UniProtKB-KW"/>
</dbReference>
<dbReference type="SUPFAM" id="SSF52402">
    <property type="entry name" value="Adenine nucleotide alpha hydrolases-like"/>
    <property type="match status" value="1"/>
</dbReference>
<evidence type="ECO:0000256" key="1">
    <source>
        <dbReference type="ARBA" id="ARBA00022679"/>
    </source>
</evidence>
<feature type="domain" description="tRNA(Ile)-lysidine/2-thiocytidine synthase N-terminal" evidence="3">
    <location>
        <begin position="23"/>
        <end position="202"/>
    </location>
</feature>
<evidence type="ECO:0000256" key="2">
    <source>
        <dbReference type="PIRSR" id="PIRSR004976-51"/>
    </source>
</evidence>
<feature type="binding site" evidence="2">
    <location>
        <position position="132"/>
    </location>
    <ligand>
        <name>ATP</name>
        <dbReference type="ChEBI" id="CHEBI:30616"/>
    </ligand>
</feature>
<reference evidence="4" key="1">
    <citation type="journal article" date="2021" name="PeerJ">
        <title>Extensive microbial diversity within the chicken gut microbiome revealed by metagenomics and culture.</title>
        <authorList>
            <person name="Gilroy R."/>
            <person name="Ravi A."/>
            <person name="Getino M."/>
            <person name="Pursley I."/>
            <person name="Horton D.L."/>
            <person name="Alikhan N.F."/>
            <person name="Baker D."/>
            <person name="Gharbi K."/>
            <person name="Hall N."/>
            <person name="Watson M."/>
            <person name="Adriaenssens E.M."/>
            <person name="Foster-Nyarko E."/>
            <person name="Jarju S."/>
            <person name="Secka A."/>
            <person name="Antonio M."/>
            <person name="Oren A."/>
            <person name="Chaudhuri R.R."/>
            <person name="La Ragione R."/>
            <person name="Hildebrand F."/>
            <person name="Pallen M.J."/>
        </authorList>
    </citation>
    <scope>NUCLEOTIDE SEQUENCE</scope>
    <source>
        <strain evidence="4">12435</strain>
    </source>
</reference>
<dbReference type="PANTHER" id="PTHR43686">
    <property type="entry name" value="SULFURTRANSFERASE-RELATED"/>
    <property type="match status" value="1"/>
</dbReference>
<feature type="binding site" evidence="2">
    <location>
        <position position="127"/>
    </location>
    <ligand>
        <name>ATP</name>
        <dbReference type="ChEBI" id="CHEBI:30616"/>
    </ligand>
</feature>
<sequence>MQQLLSPLRRAVEEYGMIADGDKIAVGLSGGKDSTALLAALAAFRRFGPKYELCAITVDSGAGADYSPLADFCRDLDIQYVVEKTDIYEIVFNIRKEKNPCSLCAKMRRGALASVMNKMGCNKLALGHHADDVAETLLMSLIYEGRLSTFKPVSFMSRTGVTVIRPFVLADEKDIAALVKETGMPVVKNPCPADTDSRRRYIKELIRTLDRENLRIASGNIKRAIFHPERNSLWGSDGDPVKN</sequence>
<proteinExistence type="predicted"/>
<dbReference type="Proteomes" id="UP000823990">
    <property type="component" value="Unassembled WGS sequence"/>
</dbReference>
<feature type="binding site" evidence="2">
    <location>
        <position position="33"/>
    </location>
    <ligand>
        <name>ATP</name>
        <dbReference type="ChEBI" id="CHEBI:30616"/>
    </ligand>
</feature>
<dbReference type="InterPro" id="IPR011063">
    <property type="entry name" value="TilS/TtcA_N"/>
</dbReference>
<dbReference type="GO" id="GO:0008033">
    <property type="term" value="P:tRNA processing"/>
    <property type="evidence" value="ECO:0007669"/>
    <property type="project" value="InterPro"/>
</dbReference>
<evidence type="ECO:0000313" key="5">
    <source>
        <dbReference type="Proteomes" id="UP000823990"/>
    </source>
</evidence>